<protein>
    <submittedName>
        <fullName evidence="2">DUF2955 domain-containing protein</fullName>
    </submittedName>
</protein>
<evidence type="ECO:0000313" key="2">
    <source>
        <dbReference type="EMBL" id="TXS91480.1"/>
    </source>
</evidence>
<feature type="transmembrane region" description="Helical" evidence="1">
    <location>
        <begin position="87"/>
        <end position="105"/>
    </location>
</feature>
<feature type="transmembrane region" description="Helical" evidence="1">
    <location>
        <begin position="59"/>
        <end position="80"/>
    </location>
</feature>
<feature type="transmembrane region" description="Helical" evidence="1">
    <location>
        <begin position="251"/>
        <end position="269"/>
    </location>
</feature>
<dbReference type="Pfam" id="PF11168">
    <property type="entry name" value="DUF2955"/>
    <property type="match status" value="1"/>
</dbReference>
<dbReference type="InterPro" id="IPR022604">
    <property type="entry name" value="DUF2955"/>
</dbReference>
<organism evidence="2 3">
    <name type="scientific">Parahaliea aestuarii</name>
    <dbReference type="NCBI Taxonomy" id="1852021"/>
    <lineage>
        <taxon>Bacteria</taxon>
        <taxon>Pseudomonadati</taxon>
        <taxon>Pseudomonadota</taxon>
        <taxon>Gammaproteobacteria</taxon>
        <taxon>Cellvibrionales</taxon>
        <taxon>Halieaceae</taxon>
        <taxon>Parahaliea</taxon>
    </lineage>
</organism>
<feature type="transmembrane region" description="Helical" evidence="1">
    <location>
        <begin position="310"/>
        <end position="331"/>
    </location>
</feature>
<evidence type="ECO:0000313" key="3">
    <source>
        <dbReference type="Proteomes" id="UP000321933"/>
    </source>
</evidence>
<gene>
    <name evidence="2" type="ORF">FVW59_09905</name>
</gene>
<dbReference type="RefSeq" id="WP_148064111.1">
    <property type="nucleotide sequence ID" value="NZ_VRYZ01000004.1"/>
</dbReference>
<dbReference type="EMBL" id="VRYZ01000004">
    <property type="protein sequence ID" value="TXS91480.1"/>
    <property type="molecule type" value="Genomic_DNA"/>
</dbReference>
<proteinExistence type="predicted"/>
<accession>A0A5C8ZV71</accession>
<evidence type="ECO:0000256" key="1">
    <source>
        <dbReference type="SAM" id="Phobius"/>
    </source>
</evidence>
<feature type="transmembrane region" description="Helical" evidence="1">
    <location>
        <begin position="227"/>
        <end position="245"/>
    </location>
</feature>
<keyword evidence="1" id="KW-0812">Transmembrane</keyword>
<feature type="transmembrane region" description="Helical" evidence="1">
    <location>
        <begin position="281"/>
        <end position="298"/>
    </location>
</feature>
<dbReference type="OrthoDB" id="8958423at2"/>
<dbReference type="Proteomes" id="UP000321933">
    <property type="component" value="Unassembled WGS sequence"/>
</dbReference>
<keyword evidence="1" id="KW-1133">Transmembrane helix</keyword>
<feature type="transmembrane region" description="Helical" evidence="1">
    <location>
        <begin position="177"/>
        <end position="206"/>
    </location>
</feature>
<keyword evidence="3" id="KW-1185">Reference proteome</keyword>
<feature type="transmembrane region" description="Helical" evidence="1">
    <location>
        <begin position="111"/>
        <end position="127"/>
    </location>
</feature>
<keyword evidence="1" id="KW-0472">Membrane</keyword>
<dbReference type="AlphaFoldDB" id="A0A5C8ZV71"/>
<comment type="caution">
    <text evidence="2">The sequence shown here is derived from an EMBL/GenBank/DDBJ whole genome shotgun (WGS) entry which is preliminary data.</text>
</comment>
<feature type="transmembrane region" description="Helical" evidence="1">
    <location>
        <begin position="134"/>
        <end position="157"/>
    </location>
</feature>
<sequence length="351" mass="36830">MATGSRLPLAARRSFRLATAAALAVAAAYGLAMPIPFIAPLLAVILGASAKPPPGPKQLLVLLIVLMVTLGIGVVLGPLLQMAPVSALLLITAGLYLSQRLAVVGGKDGPATLLAFGFTIIPAASTASQALAAALIGALLIGTVFAVISLWLAYALFPEDDSQLAPASTARVVDDGHWLALRATLVVMPAFLLTLTNPATYLPLTVKSILLGREASDSSLRNAAREMIGATALGGLCAIALWACLSLAVELWFFSAWVLLFALWLLAPAYGARSSRFAPGFWINSLTTMMILLGAAVQDSANGKDVYQAFAVRMALFLAVAAYAVLAHNLLQRWRERRLSSPTPSKELQTC</sequence>
<name>A0A5C8ZV71_9GAMM</name>
<reference evidence="2 3" key="1">
    <citation type="submission" date="2019-08" db="EMBL/GenBank/DDBJ databases">
        <title>Parahaliea maris sp. nov., isolated from the surface seawater.</title>
        <authorList>
            <person name="Liu Y."/>
        </authorList>
    </citation>
    <scope>NUCLEOTIDE SEQUENCE [LARGE SCALE GENOMIC DNA]</scope>
    <source>
        <strain evidence="2 3">S2-26</strain>
    </source>
</reference>